<dbReference type="EMBL" id="BHZC01000001">
    <property type="protein sequence ID" value="GCD38563.1"/>
    <property type="molecule type" value="Genomic_DNA"/>
</dbReference>
<evidence type="ECO:0000256" key="1">
    <source>
        <dbReference type="SAM" id="MobiDB-lite"/>
    </source>
</evidence>
<evidence type="ECO:0000313" key="3">
    <source>
        <dbReference type="Proteomes" id="UP000287830"/>
    </source>
</evidence>
<protein>
    <submittedName>
        <fullName evidence="2">Uncharacterized protein</fullName>
    </submittedName>
</protein>
<name>A0A7U9L1D7_9ACTN</name>
<dbReference type="GeneID" id="95626854"/>
<feature type="region of interest" description="Disordered" evidence="1">
    <location>
        <begin position="26"/>
        <end position="53"/>
    </location>
</feature>
<gene>
    <name evidence="2" type="ORF">OEIGOIKO_06379</name>
</gene>
<dbReference type="Proteomes" id="UP000287830">
    <property type="component" value="Unassembled WGS sequence"/>
</dbReference>
<accession>A0A7U9L1D7</accession>
<dbReference type="RefSeq" id="WP_154806418.1">
    <property type="nucleotide sequence ID" value="NZ_BHZC01000001.1"/>
</dbReference>
<reference evidence="2 3" key="1">
    <citation type="submission" date="2018-11" db="EMBL/GenBank/DDBJ databases">
        <title>Whole genome sequence of Streptomyces chrestomyceticus NBRC 13444(T).</title>
        <authorList>
            <person name="Komaki H."/>
            <person name="Tamura T."/>
        </authorList>
    </citation>
    <scope>NUCLEOTIDE SEQUENCE [LARGE SCALE GENOMIC DNA]</scope>
    <source>
        <strain evidence="2 3">NBRC 13444</strain>
    </source>
</reference>
<evidence type="ECO:0000313" key="2">
    <source>
        <dbReference type="EMBL" id="GCD38563.1"/>
    </source>
</evidence>
<organism evidence="2 3">
    <name type="scientific">Streptomyces chrestomyceticus JCM 4735</name>
    <dbReference type="NCBI Taxonomy" id="1306181"/>
    <lineage>
        <taxon>Bacteria</taxon>
        <taxon>Bacillati</taxon>
        <taxon>Actinomycetota</taxon>
        <taxon>Actinomycetes</taxon>
        <taxon>Kitasatosporales</taxon>
        <taxon>Streptomycetaceae</taxon>
        <taxon>Streptomyces</taxon>
    </lineage>
</organism>
<comment type="caution">
    <text evidence="2">The sequence shown here is derived from an EMBL/GenBank/DDBJ whole genome shotgun (WGS) entry which is preliminary data.</text>
</comment>
<dbReference type="AlphaFoldDB" id="A0A7U9L1D7"/>
<proteinExistence type="predicted"/>
<feature type="compositionally biased region" description="Basic and acidic residues" evidence="1">
    <location>
        <begin position="42"/>
        <end position="53"/>
    </location>
</feature>
<sequence length="53" mass="5765">MRLGEALAVGFAEDVECTEEVPYAKEPTLERALPEEVVADGVPERRDPVPAGR</sequence>